<dbReference type="InterPro" id="IPR036271">
    <property type="entry name" value="Tet_transcr_reg_TetR-rel_C_sf"/>
</dbReference>
<gene>
    <name evidence="5" type="ORF">DFR37_102548</name>
</gene>
<dbReference type="PROSITE" id="PS50977">
    <property type="entry name" value="HTH_TETR_2"/>
    <property type="match status" value="1"/>
</dbReference>
<dbReference type="Pfam" id="PF17938">
    <property type="entry name" value="TetR_C_29"/>
    <property type="match status" value="1"/>
</dbReference>
<accession>A0A366HIQ8</accession>
<proteinExistence type="predicted"/>
<organism evidence="5 6">
    <name type="scientific">Eoetvoesiella caeni</name>
    <dbReference type="NCBI Taxonomy" id="645616"/>
    <lineage>
        <taxon>Bacteria</taxon>
        <taxon>Pseudomonadati</taxon>
        <taxon>Pseudomonadota</taxon>
        <taxon>Betaproteobacteria</taxon>
        <taxon>Burkholderiales</taxon>
        <taxon>Alcaligenaceae</taxon>
        <taxon>Eoetvoesiella</taxon>
    </lineage>
</organism>
<dbReference type="EMBL" id="QNRQ01000002">
    <property type="protein sequence ID" value="RBP42162.1"/>
    <property type="molecule type" value="Genomic_DNA"/>
</dbReference>
<keyword evidence="6" id="KW-1185">Reference proteome</keyword>
<evidence type="ECO:0000259" key="4">
    <source>
        <dbReference type="PROSITE" id="PS50977"/>
    </source>
</evidence>
<dbReference type="SUPFAM" id="SSF46689">
    <property type="entry name" value="Homeodomain-like"/>
    <property type="match status" value="1"/>
</dbReference>
<dbReference type="OrthoDB" id="2356263at2"/>
<evidence type="ECO:0000313" key="6">
    <source>
        <dbReference type="Proteomes" id="UP000253628"/>
    </source>
</evidence>
<feature type="domain" description="HTH tetR-type" evidence="4">
    <location>
        <begin position="41"/>
        <end position="101"/>
    </location>
</feature>
<evidence type="ECO:0000313" key="5">
    <source>
        <dbReference type="EMBL" id="RBP42162.1"/>
    </source>
</evidence>
<keyword evidence="1 2" id="KW-0238">DNA-binding</keyword>
<dbReference type="Proteomes" id="UP000253628">
    <property type="component" value="Unassembled WGS sequence"/>
</dbReference>
<dbReference type="GO" id="GO:0003677">
    <property type="term" value="F:DNA binding"/>
    <property type="evidence" value="ECO:0007669"/>
    <property type="project" value="UniProtKB-UniRule"/>
</dbReference>
<dbReference type="SUPFAM" id="SSF48498">
    <property type="entry name" value="Tetracyclin repressor-like, C-terminal domain"/>
    <property type="match status" value="1"/>
</dbReference>
<dbReference type="PRINTS" id="PR00455">
    <property type="entry name" value="HTHTETR"/>
</dbReference>
<dbReference type="AlphaFoldDB" id="A0A366HIQ8"/>
<dbReference type="InterPro" id="IPR050109">
    <property type="entry name" value="HTH-type_TetR-like_transc_reg"/>
</dbReference>
<protein>
    <submittedName>
        <fullName evidence="5">TetR family transcriptional regulator</fullName>
    </submittedName>
</protein>
<dbReference type="Pfam" id="PF00440">
    <property type="entry name" value="TetR_N"/>
    <property type="match status" value="1"/>
</dbReference>
<comment type="caution">
    <text evidence="5">The sequence shown here is derived from an EMBL/GenBank/DDBJ whole genome shotgun (WGS) entry which is preliminary data.</text>
</comment>
<feature type="DNA-binding region" description="H-T-H motif" evidence="2">
    <location>
        <begin position="64"/>
        <end position="83"/>
    </location>
</feature>
<dbReference type="InterPro" id="IPR041474">
    <property type="entry name" value="NicS_C"/>
</dbReference>
<dbReference type="PANTHER" id="PTHR30328">
    <property type="entry name" value="TRANSCRIPTIONAL REPRESSOR"/>
    <property type="match status" value="1"/>
</dbReference>
<dbReference type="InterPro" id="IPR009057">
    <property type="entry name" value="Homeodomain-like_sf"/>
</dbReference>
<sequence>MTIQHDDTLASPDLAETTDDTADTGVDAPAAAKKSRPRSAKTTRSNILRAAKKIFSKDGYEGARVDKISKAAKSYDSLIYYYFGSKEKLFVEVLEASYRDIFEAEKKLQLDMDDPIGSLKKIIEFPFRYYLANPEIIVLLGNENLQKGKHISKSKTADQYARPAIGILKEVIQRGAEAGVFRDDVDCENLYMAMTSLGYFYVSNRYTFSAFLNTDLMDQKNIDTWAAYISDLLLKSVLK</sequence>
<feature type="compositionally biased region" description="Low complexity" evidence="3">
    <location>
        <begin position="23"/>
        <end position="32"/>
    </location>
</feature>
<reference evidence="5 6" key="1">
    <citation type="submission" date="2018-06" db="EMBL/GenBank/DDBJ databases">
        <title>Genomic Encyclopedia of Type Strains, Phase IV (KMG-IV): sequencing the most valuable type-strain genomes for metagenomic binning, comparative biology and taxonomic classification.</title>
        <authorList>
            <person name="Goeker M."/>
        </authorList>
    </citation>
    <scope>NUCLEOTIDE SEQUENCE [LARGE SCALE GENOMIC DNA]</scope>
    <source>
        <strain evidence="5 6">DSM 25520</strain>
    </source>
</reference>
<evidence type="ECO:0000256" key="3">
    <source>
        <dbReference type="SAM" id="MobiDB-lite"/>
    </source>
</evidence>
<dbReference type="PANTHER" id="PTHR30328:SF54">
    <property type="entry name" value="HTH-TYPE TRANSCRIPTIONAL REPRESSOR SCO4008"/>
    <property type="match status" value="1"/>
</dbReference>
<name>A0A366HIQ8_9BURK</name>
<evidence type="ECO:0000256" key="2">
    <source>
        <dbReference type="PROSITE-ProRule" id="PRU00335"/>
    </source>
</evidence>
<evidence type="ECO:0000256" key="1">
    <source>
        <dbReference type="ARBA" id="ARBA00023125"/>
    </source>
</evidence>
<dbReference type="InterPro" id="IPR001647">
    <property type="entry name" value="HTH_TetR"/>
</dbReference>
<feature type="region of interest" description="Disordered" evidence="3">
    <location>
        <begin position="1"/>
        <end position="44"/>
    </location>
</feature>
<dbReference type="RefSeq" id="WP_113932361.1">
    <property type="nucleotide sequence ID" value="NZ_JACCEU010000002.1"/>
</dbReference>
<dbReference type="Gene3D" id="1.10.357.10">
    <property type="entry name" value="Tetracycline Repressor, domain 2"/>
    <property type="match status" value="1"/>
</dbReference>